<dbReference type="eggNOG" id="COG0515">
    <property type="taxonomic scope" value="Bacteria"/>
</dbReference>
<dbReference type="SMART" id="SM00220">
    <property type="entry name" value="S_TKc"/>
    <property type="match status" value="1"/>
</dbReference>
<evidence type="ECO:0000256" key="5">
    <source>
        <dbReference type="ARBA" id="ARBA00022777"/>
    </source>
</evidence>
<organism evidence="10 11">
    <name type="scientific">Pirellula staleyi (strain ATCC 27377 / DSM 6068 / ICPB 4128)</name>
    <name type="common">Pirella staleyi</name>
    <dbReference type="NCBI Taxonomy" id="530564"/>
    <lineage>
        <taxon>Bacteria</taxon>
        <taxon>Pseudomonadati</taxon>
        <taxon>Planctomycetota</taxon>
        <taxon>Planctomycetia</taxon>
        <taxon>Pirellulales</taxon>
        <taxon>Pirellulaceae</taxon>
        <taxon>Pirellula</taxon>
    </lineage>
</organism>
<keyword evidence="3" id="KW-0808">Transferase</keyword>
<dbReference type="PANTHER" id="PTHR43289">
    <property type="entry name" value="MITOGEN-ACTIVATED PROTEIN KINASE KINASE KINASE 20-RELATED"/>
    <property type="match status" value="1"/>
</dbReference>
<dbReference type="InterPro" id="IPR017441">
    <property type="entry name" value="Protein_kinase_ATP_BS"/>
</dbReference>
<evidence type="ECO:0000256" key="2">
    <source>
        <dbReference type="ARBA" id="ARBA00022527"/>
    </source>
</evidence>
<evidence type="ECO:0000256" key="1">
    <source>
        <dbReference type="ARBA" id="ARBA00012513"/>
    </source>
</evidence>
<keyword evidence="8" id="KW-0812">Transmembrane</keyword>
<feature type="transmembrane region" description="Helical" evidence="8">
    <location>
        <begin position="404"/>
        <end position="424"/>
    </location>
</feature>
<dbReference type="InterPro" id="IPR011009">
    <property type="entry name" value="Kinase-like_dom_sf"/>
</dbReference>
<dbReference type="Pfam" id="PF00069">
    <property type="entry name" value="Pkinase"/>
    <property type="match status" value="1"/>
</dbReference>
<dbReference type="STRING" id="530564.Psta_0311"/>
<dbReference type="AlphaFoldDB" id="D2R292"/>
<dbReference type="Pfam" id="PF13644">
    <property type="entry name" value="DKNYY"/>
    <property type="match status" value="1"/>
</dbReference>
<evidence type="ECO:0000256" key="6">
    <source>
        <dbReference type="ARBA" id="ARBA00022840"/>
    </source>
</evidence>
<keyword evidence="8" id="KW-1133">Transmembrane helix</keyword>
<dbReference type="SUPFAM" id="SSF56112">
    <property type="entry name" value="Protein kinase-like (PK-like)"/>
    <property type="match status" value="1"/>
</dbReference>
<dbReference type="Gene3D" id="1.10.510.10">
    <property type="entry name" value="Transferase(Phosphotransferase) domain 1"/>
    <property type="match status" value="1"/>
</dbReference>
<keyword evidence="2 10" id="KW-0723">Serine/threonine-protein kinase</keyword>
<evidence type="ECO:0000256" key="4">
    <source>
        <dbReference type="ARBA" id="ARBA00022741"/>
    </source>
</evidence>
<dbReference type="InterPro" id="IPR000719">
    <property type="entry name" value="Prot_kinase_dom"/>
</dbReference>
<evidence type="ECO:0000256" key="8">
    <source>
        <dbReference type="SAM" id="Phobius"/>
    </source>
</evidence>
<dbReference type="FunFam" id="1.10.510.10:FF:000021">
    <property type="entry name" value="Serine/threonine protein kinase"/>
    <property type="match status" value="1"/>
</dbReference>
<evidence type="ECO:0000259" key="9">
    <source>
        <dbReference type="PROSITE" id="PS50011"/>
    </source>
</evidence>
<dbReference type="GO" id="GO:0005524">
    <property type="term" value="F:ATP binding"/>
    <property type="evidence" value="ECO:0007669"/>
    <property type="project" value="UniProtKB-UniRule"/>
</dbReference>
<keyword evidence="4 7" id="KW-0547">Nucleotide-binding</keyword>
<reference evidence="10 11" key="1">
    <citation type="journal article" date="2009" name="Stand. Genomic Sci.">
        <title>Complete genome sequence of Pirellula staleyi type strain (ATCC 27377).</title>
        <authorList>
            <person name="Clum A."/>
            <person name="Tindall B.J."/>
            <person name="Sikorski J."/>
            <person name="Ivanova N."/>
            <person name="Mavrommatis K."/>
            <person name="Lucas S."/>
            <person name="Glavina del Rio T."/>
            <person name="Nolan M."/>
            <person name="Chen F."/>
            <person name="Tice H."/>
            <person name="Pitluck S."/>
            <person name="Cheng J.F."/>
            <person name="Chertkov O."/>
            <person name="Brettin T."/>
            <person name="Han C."/>
            <person name="Detter J.C."/>
            <person name="Kuske C."/>
            <person name="Bruce D."/>
            <person name="Goodwin L."/>
            <person name="Ovchinikova G."/>
            <person name="Pati A."/>
            <person name="Mikhailova N."/>
            <person name="Chen A."/>
            <person name="Palaniappan K."/>
            <person name="Land M."/>
            <person name="Hauser L."/>
            <person name="Chang Y.J."/>
            <person name="Jeffries C.D."/>
            <person name="Chain P."/>
            <person name="Rohde M."/>
            <person name="Goker M."/>
            <person name="Bristow J."/>
            <person name="Eisen J.A."/>
            <person name="Markowitz V."/>
            <person name="Hugenholtz P."/>
            <person name="Kyrpides N.C."/>
            <person name="Klenk H.P."/>
            <person name="Lapidus A."/>
        </authorList>
    </citation>
    <scope>NUCLEOTIDE SEQUENCE [LARGE SCALE GENOMIC DNA]</scope>
    <source>
        <strain evidence="11">ATCC 27377 / DSM 6068 / ICPB 4128</strain>
    </source>
</reference>
<dbReference type="KEGG" id="psl:Psta_0311"/>
<evidence type="ECO:0000313" key="10">
    <source>
        <dbReference type="EMBL" id="ADB15001.1"/>
    </source>
</evidence>
<dbReference type="PROSITE" id="PS00107">
    <property type="entry name" value="PROTEIN_KINASE_ATP"/>
    <property type="match status" value="1"/>
</dbReference>
<protein>
    <recommendedName>
        <fullName evidence="1">non-specific serine/threonine protein kinase</fullName>
        <ecNumber evidence="1">2.7.11.1</ecNumber>
    </recommendedName>
</protein>
<dbReference type="EMBL" id="CP001848">
    <property type="protein sequence ID" value="ADB15001.1"/>
    <property type="molecule type" value="Genomic_DNA"/>
</dbReference>
<dbReference type="OrthoDB" id="6111975at2"/>
<feature type="binding site" evidence="7">
    <location>
        <position position="137"/>
    </location>
    <ligand>
        <name>ATP</name>
        <dbReference type="ChEBI" id="CHEBI:30616"/>
    </ligand>
</feature>
<dbReference type="PANTHER" id="PTHR43289:SF6">
    <property type="entry name" value="SERINE_THREONINE-PROTEIN KINASE NEKL-3"/>
    <property type="match status" value="1"/>
</dbReference>
<keyword evidence="8" id="KW-0472">Membrane</keyword>
<dbReference type="PROSITE" id="PS00108">
    <property type="entry name" value="PROTEIN_KINASE_ST"/>
    <property type="match status" value="1"/>
</dbReference>
<evidence type="ECO:0000256" key="7">
    <source>
        <dbReference type="PROSITE-ProRule" id="PRU10141"/>
    </source>
</evidence>
<name>D2R292_PIRSD</name>
<keyword evidence="6 7" id="KW-0067">ATP-binding</keyword>
<dbReference type="InterPro" id="IPR027375">
    <property type="entry name" value="DKNYY"/>
</dbReference>
<feature type="domain" description="Protein kinase" evidence="9">
    <location>
        <begin position="108"/>
        <end position="377"/>
    </location>
</feature>
<evidence type="ECO:0000313" key="11">
    <source>
        <dbReference type="Proteomes" id="UP000001887"/>
    </source>
</evidence>
<sequence length="1172" mass="129481">MKTSQCDRKRIDDFFQKVEIDSDPELTQHLQQCEVCREYFDSQAAQPTLWLEAQKLLRPTEFDLASSADFSAGGLESRATPSTLAIQSILDSLAPSEDPARLGRLGTYEVSGVVGAGGMGVVLKAFDPSLDRVVAIKVLAPHLANNGTAHKRFSREAKAAAAVLHPNVIPIHGVSSETVLPYLVMAYIRGGSLQKRLDREGPLTTVEILRIGSQVAAGLAAAHDQGLIHRDIKPENILLEDGVERVTLTDFGLARAVDDTSVTREGTIAGTPQYMSPEQSRGESIDQKSDLFSLGSVLYTLCTGRPPFRADSSYGVMRRISDETPTPIRELNPDIPDWLVGIIAKLMAKEKAERFGSASEVRDLLEACLSHVQHPTAVSLPSRWLTTHKTLPRKKNTLFRTHKMIGALSMFSLLIVLALGSFLFQGDTETSQNTSETKDVSETTGEVVGHGYTRKGEFIYFKNQRIDQAGKEDIDEFAKFIGHPLKLCSNVDAVSFKALSEEYSKDKNKAYYKWISQDHFWVVELPMADANSFEVVGFNFGKDGKHVWWYGKVLPGVDPLTVEIVNDGFVWKDAKSVWYQHEKITDADVNTFRHLEQAFYCDATRVYWSSTPLEGADPNTFRTFGDDSPYGADRHSVWKGATKIAGLDSATFEPIHQSIYKDKNGVYASGYPMKDADPKTFRKVANLDQHFTALFADGDKYYIFLPFRGEVFLLEPTTDSLKVSRQIWSPGAPQHRKAGVEPVAISAAELTADGWSKHHVATQLDDSAVKSLKDQESHLFTIYQEQFTKAWAVLRDGPIPTSQLQGKTTRAEPTGGKTVDEAWRTDLVAFEKFLSELVAKGRVPSKQELANRIKISPQGKLANSEVLPVTKGAGGFIDLKSGQDTVQFQANEALQGEKVTWEFKLGRDVLIRNGGIVLTPQSITDQDAKDPKKTAPYLSAIKASVPRDQAAEMAFKAGDLVKVEGTIGDSSSNKGTAALLSPSGPIVVYHSDAAPHPIFWVGLQDVKITGPKSKGIPLRKPAEEIVKVAKTALRAVFQYDEQALKDIYASEVRLLPGNRLFHFGLELPSEMTPSGVIVKRDNMLPALKKQSERDPPPEPVVALLVDEFRIEQVVVSTGEFVTEPNQPSDSLVGKLQFTMEENDVLVKVSVPSAFRYLQLRKIDDQWKIVAEY</sequence>
<dbReference type="EC" id="2.7.11.1" evidence="1"/>
<keyword evidence="5 10" id="KW-0418">Kinase</keyword>
<dbReference type="Gene3D" id="3.30.200.20">
    <property type="entry name" value="Phosphorylase Kinase, domain 1"/>
    <property type="match status" value="1"/>
</dbReference>
<keyword evidence="11" id="KW-1185">Reference proteome</keyword>
<dbReference type="PROSITE" id="PS50011">
    <property type="entry name" value="PROTEIN_KINASE_DOM"/>
    <property type="match status" value="1"/>
</dbReference>
<dbReference type="Proteomes" id="UP000001887">
    <property type="component" value="Chromosome"/>
</dbReference>
<evidence type="ECO:0000256" key="3">
    <source>
        <dbReference type="ARBA" id="ARBA00022679"/>
    </source>
</evidence>
<gene>
    <name evidence="10" type="ordered locus">Psta_0311</name>
</gene>
<dbReference type="HOGENOM" id="CLU_273943_0_0_0"/>
<accession>D2R292</accession>
<dbReference type="InterPro" id="IPR008271">
    <property type="entry name" value="Ser/Thr_kinase_AS"/>
</dbReference>
<proteinExistence type="predicted"/>
<dbReference type="GO" id="GO:0004674">
    <property type="term" value="F:protein serine/threonine kinase activity"/>
    <property type="evidence" value="ECO:0007669"/>
    <property type="project" value="UniProtKB-KW"/>
</dbReference>
<dbReference type="CDD" id="cd14014">
    <property type="entry name" value="STKc_PknB_like"/>
    <property type="match status" value="1"/>
</dbReference>